<reference evidence="2" key="1">
    <citation type="journal article" date="2023" name="G3 (Bethesda)">
        <title>A reference genome for the long-term kleptoplast-retaining sea slug Elysia crispata morphotype clarki.</title>
        <authorList>
            <person name="Eastman K.E."/>
            <person name="Pendleton A.L."/>
            <person name="Shaikh M.A."/>
            <person name="Suttiyut T."/>
            <person name="Ogas R."/>
            <person name="Tomko P."/>
            <person name="Gavelis G."/>
            <person name="Widhalm J.R."/>
            <person name="Wisecaver J.H."/>
        </authorList>
    </citation>
    <scope>NUCLEOTIDE SEQUENCE</scope>
    <source>
        <strain evidence="2">ECLA1</strain>
    </source>
</reference>
<comment type="caution">
    <text evidence="2">The sequence shown here is derived from an EMBL/GenBank/DDBJ whole genome shotgun (WGS) entry which is preliminary data.</text>
</comment>
<proteinExistence type="predicted"/>
<organism evidence="2 3">
    <name type="scientific">Elysia crispata</name>
    <name type="common">lettuce slug</name>
    <dbReference type="NCBI Taxonomy" id="231223"/>
    <lineage>
        <taxon>Eukaryota</taxon>
        <taxon>Metazoa</taxon>
        <taxon>Spiralia</taxon>
        <taxon>Lophotrochozoa</taxon>
        <taxon>Mollusca</taxon>
        <taxon>Gastropoda</taxon>
        <taxon>Heterobranchia</taxon>
        <taxon>Euthyneura</taxon>
        <taxon>Panpulmonata</taxon>
        <taxon>Sacoglossa</taxon>
        <taxon>Placobranchoidea</taxon>
        <taxon>Plakobranchidae</taxon>
        <taxon>Elysia</taxon>
    </lineage>
</organism>
<keyword evidence="3" id="KW-1185">Reference proteome</keyword>
<dbReference type="Proteomes" id="UP001283361">
    <property type="component" value="Unassembled WGS sequence"/>
</dbReference>
<sequence>MTLLSAAEAGQVYNDLNENNAKEEYLSQRAILTTTHENVDHVNDKMIKLTSATEHTYNSADSIASGDADQNLYPIEFLNNQNPTGLPPHQLKLKVNAPVMLLRNLNPSQRHTLSD</sequence>
<name>A0AAE1D4F7_9GAST</name>
<gene>
    <name evidence="2" type="ORF">RRG08_041797</name>
</gene>
<dbReference type="PANTHER" id="PTHR10492:SF57">
    <property type="entry name" value="ATP-DEPENDENT DNA HELICASE"/>
    <property type="match status" value="1"/>
</dbReference>
<dbReference type="PANTHER" id="PTHR10492">
    <property type="match status" value="1"/>
</dbReference>
<accession>A0AAE1D4F7</accession>
<dbReference type="Pfam" id="PF21530">
    <property type="entry name" value="Pif1_2B_dom"/>
    <property type="match status" value="1"/>
</dbReference>
<protein>
    <recommendedName>
        <fullName evidence="1">DNA helicase Pif1-like 2B domain-containing protein</fullName>
    </recommendedName>
</protein>
<evidence type="ECO:0000313" key="3">
    <source>
        <dbReference type="Proteomes" id="UP001283361"/>
    </source>
</evidence>
<evidence type="ECO:0000313" key="2">
    <source>
        <dbReference type="EMBL" id="KAK3757021.1"/>
    </source>
</evidence>
<dbReference type="AlphaFoldDB" id="A0AAE1D4F7"/>
<dbReference type="EMBL" id="JAWDGP010005418">
    <property type="protein sequence ID" value="KAK3757021.1"/>
    <property type="molecule type" value="Genomic_DNA"/>
</dbReference>
<feature type="domain" description="DNA helicase Pif1-like 2B" evidence="1">
    <location>
        <begin position="76"/>
        <end position="108"/>
    </location>
</feature>
<evidence type="ECO:0000259" key="1">
    <source>
        <dbReference type="Pfam" id="PF21530"/>
    </source>
</evidence>
<dbReference type="InterPro" id="IPR049163">
    <property type="entry name" value="Pif1-like_2B_dom"/>
</dbReference>